<dbReference type="InterPro" id="IPR006311">
    <property type="entry name" value="TAT_signal"/>
</dbReference>
<dbReference type="EMBL" id="CP054143">
    <property type="protein sequence ID" value="QKJ67235.1"/>
    <property type="molecule type" value="Genomic_DNA"/>
</dbReference>
<evidence type="ECO:0000313" key="9">
    <source>
        <dbReference type="Proteomes" id="UP000504844"/>
    </source>
</evidence>
<comment type="subcellular location">
    <subcellularLocation>
        <location evidence="1">Cell outer membrane</location>
        <topology evidence="1">Lipid-anchor</topology>
    </subcellularLocation>
</comment>
<dbReference type="PROSITE" id="PS00080">
    <property type="entry name" value="MULTICOPPER_OXIDASE2"/>
    <property type="match status" value="1"/>
</dbReference>
<dbReference type="GO" id="GO:0009279">
    <property type="term" value="C:cell outer membrane"/>
    <property type="evidence" value="ECO:0007669"/>
    <property type="project" value="UniProtKB-SubCell"/>
</dbReference>
<organism evidence="8 9">
    <name type="scientific">Deefgea piscis</name>
    <dbReference type="NCBI Taxonomy" id="2739061"/>
    <lineage>
        <taxon>Bacteria</taxon>
        <taxon>Pseudomonadati</taxon>
        <taxon>Pseudomonadota</taxon>
        <taxon>Betaproteobacteria</taxon>
        <taxon>Neisseriales</taxon>
        <taxon>Chitinibacteraceae</taxon>
        <taxon>Deefgea</taxon>
    </lineage>
</organism>
<evidence type="ECO:0000259" key="5">
    <source>
        <dbReference type="Pfam" id="PF00394"/>
    </source>
</evidence>
<evidence type="ECO:0000256" key="4">
    <source>
        <dbReference type="SAM" id="SignalP"/>
    </source>
</evidence>
<sequence length="508" mass="55893">MNRRQFLFSSTASGALLCLPTAWAGMDPAMDPAMDHSAHHGHGTHGSAAAMPQPLKTVAEMPLLPESALPAGQPLQALKVLNSSSANKMAATLTAAAHEVELVPGKKTTMWLYNGQVPGPLIEAFEGDEVEIRFVNQLAQASTIHWHGMPVPPEQDGNPHDAVPAGGEHVYRFKLPKNCAGTYWYHPHPHGDTPEQVYRGLAGLFIVRSKTDPLAGFTEQHWVISDLKLAADASIPDNTANDWMNGREGQFALVNGQREPVVTIAGRQRVRVWNACSARYLRLAIPGQKITVVGSDGGLLEKPRVVEELLLVPGQRAELIVGDGSSAKTTLKALVYNREKMGNVAPEVERVLATLQLTAGPTPKVPATLRKIADFGRAVAMKKVEFSETMSMENGVHSMAFLVNGKSYDMNRNDLVSKVNDVEVWEVFNNSHMDHPFHIHGTQFMLLDSELNGKRQDAPYRALQDTINLRPYEKVRLKMVQHDKGLRMFHCHILEHEGQGMMAQVLIK</sequence>
<dbReference type="CDD" id="cd13855">
    <property type="entry name" value="CuRO_1_McoC_like"/>
    <property type="match status" value="1"/>
</dbReference>
<keyword evidence="9" id="KW-1185">Reference proteome</keyword>
<dbReference type="PANTHER" id="PTHR11709">
    <property type="entry name" value="MULTI-COPPER OXIDASE"/>
    <property type="match status" value="1"/>
</dbReference>
<dbReference type="Pfam" id="PF07731">
    <property type="entry name" value="Cu-oxidase_2"/>
    <property type="match status" value="1"/>
</dbReference>
<dbReference type="InterPro" id="IPR045087">
    <property type="entry name" value="Cu-oxidase_fam"/>
</dbReference>
<evidence type="ECO:0000313" key="8">
    <source>
        <dbReference type="EMBL" id="QKJ67235.1"/>
    </source>
</evidence>
<dbReference type="Pfam" id="PF00394">
    <property type="entry name" value="Cu-oxidase"/>
    <property type="match status" value="1"/>
</dbReference>
<feature type="signal peptide" evidence="4">
    <location>
        <begin position="1"/>
        <end position="24"/>
    </location>
</feature>
<dbReference type="CDD" id="cd13881">
    <property type="entry name" value="CuRO_2_McoC_like"/>
    <property type="match status" value="1"/>
</dbReference>
<dbReference type="InterPro" id="IPR002355">
    <property type="entry name" value="Cu_oxidase_Cu_BS"/>
</dbReference>
<dbReference type="InterPro" id="IPR008972">
    <property type="entry name" value="Cupredoxin"/>
</dbReference>
<dbReference type="Gene3D" id="2.60.40.420">
    <property type="entry name" value="Cupredoxins - blue copper proteins"/>
    <property type="match status" value="3"/>
</dbReference>
<accession>A0A6M8SPW3</accession>
<dbReference type="RefSeq" id="WP_173533738.1">
    <property type="nucleotide sequence ID" value="NZ_CP054143.1"/>
</dbReference>
<protein>
    <submittedName>
        <fullName evidence="8">Multicopper oxidase domain-containing protein</fullName>
    </submittedName>
</protein>
<keyword evidence="3" id="KW-0560">Oxidoreductase</keyword>
<dbReference type="GO" id="GO:0016491">
    <property type="term" value="F:oxidoreductase activity"/>
    <property type="evidence" value="ECO:0007669"/>
    <property type="project" value="UniProtKB-KW"/>
</dbReference>
<gene>
    <name evidence="8" type="ORF">HQN60_11275</name>
</gene>
<evidence type="ECO:0000256" key="1">
    <source>
        <dbReference type="ARBA" id="ARBA00004459"/>
    </source>
</evidence>
<feature type="chain" id="PRO_5026822720" evidence="4">
    <location>
        <begin position="25"/>
        <end position="508"/>
    </location>
</feature>
<reference evidence="8 9" key="1">
    <citation type="submission" date="2020-05" db="EMBL/GenBank/DDBJ databases">
        <title>Complete genome sequence of Deefgea sp. D17.</title>
        <authorList>
            <person name="Bae J.-W."/>
            <person name="Han J.E."/>
        </authorList>
    </citation>
    <scope>NUCLEOTIDE SEQUENCE [LARGE SCALE GENOMIC DNA]</scope>
    <source>
        <strain evidence="8 9">D17</strain>
    </source>
</reference>
<name>A0A6M8SPW3_9NEIS</name>
<proteinExistence type="predicted"/>
<keyword evidence="4" id="KW-0732">Signal</keyword>
<evidence type="ECO:0000256" key="3">
    <source>
        <dbReference type="ARBA" id="ARBA00023002"/>
    </source>
</evidence>
<dbReference type="PROSITE" id="PS51318">
    <property type="entry name" value="TAT"/>
    <property type="match status" value="1"/>
</dbReference>
<dbReference type="InterPro" id="IPR011707">
    <property type="entry name" value="Cu-oxidase-like_N"/>
</dbReference>
<dbReference type="Pfam" id="PF07732">
    <property type="entry name" value="Cu-oxidase_3"/>
    <property type="match status" value="1"/>
</dbReference>
<keyword evidence="2" id="KW-0479">Metal-binding</keyword>
<dbReference type="InterPro" id="IPR001117">
    <property type="entry name" value="Cu-oxidase_2nd"/>
</dbReference>
<feature type="domain" description="Plastocyanin-like" evidence="6">
    <location>
        <begin position="392"/>
        <end position="507"/>
    </location>
</feature>
<dbReference type="AlphaFoldDB" id="A0A6M8SPW3"/>
<evidence type="ECO:0000259" key="7">
    <source>
        <dbReference type="Pfam" id="PF07732"/>
    </source>
</evidence>
<dbReference type="GO" id="GO:0005507">
    <property type="term" value="F:copper ion binding"/>
    <property type="evidence" value="ECO:0007669"/>
    <property type="project" value="InterPro"/>
</dbReference>
<evidence type="ECO:0000256" key="2">
    <source>
        <dbReference type="ARBA" id="ARBA00022723"/>
    </source>
</evidence>
<evidence type="ECO:0000259" key="6">
    <source>
        <dbReference type="Pfam" id="PF07731"/>
    </source>
</evidence>
<feature type="domain" description="Plastocyanin-like" evidence="5">
    <location>
        <begin position="250"/>
        <end position="321"/>
    </location>
</feature>
<feature type="domain" description="Plastocyanin-like" evidence="7">
    <location>
        <begin position="99"/>
        <end position="211"/>
    </location>
</feature>
<dbReference type="KEGG" id="dee:HQN60_11275"/>
<dbReference type="Proteomes" id="UP000504844">
    <property type="component" value="Chromosome"/>
</dbReference>
<dbReference type="InterPro" id="IPR011706">
    <property type="entry name" value="Cu-oxidase_C"/>
</dbReference>
<dbReference type="PANTHER" id="PTHR11709:SF2">
    <property type="entry name" value="MULTICOPPER OXIDASE LPR1"/>
    <property type="match status" value="1"/>
</dbReference>
<dbReference type="SUPFAM" id="SSF49503">
    <property type="entry name" value="Cupredoxins"/>
    <property type="match status" value="3"/>
</dbReference>